<name>A0AAD9J3Z9_9ANNE</name>
<gene>
    <name evidence="1" type="ORF">LSH36_662g01048</name>
</gene>
<sequence length="77" mass="8443">MSALLADAAAVQLMGSSPWSGDTKLYQPYEVEQILLSDFVSCLAVKAYLKMCKLPFTVELRTNAEFMSPSGMCLLDC</sequence>
<reference evidence="1" key="1">
    <citation type="journal article" date="2023" name="Mol. Biol. Evol.">
        <title>Third-Generation Sequencing Reveals the Adaptive Role of the Epigenome in Three Deep-Sea Polychaetes.</title>
        <authorList>
            <person name="Perez M."/>
            <person name="Aroh O."/>
            <person name="Sun Y."/>
            <person name="Lan Y."/>
            <person name="Juniper S.K."/>
            <person name="Young C.R."/>
            <person name="Angers B."/>
            <person name="Qian P.Y."/>
        </authorList>
    </citation>
    <scope>NUCLEOTIDE SEQUENCE</scope>
    <source>
        <strain evidence="1">P08H-3</strain>
    </source>
</reference>
<evidence type="ECO:0000313" key="2">
    <source>
        <dbReference type="Proteomes" id="UP001208570"/>
    </source>
</evidence>
<dbReference type="EMBL" id="JAODUP010000662">
    <property type="protein sequence ID" value="KAK2145693.1"/>
    <property type="molecule type" value="Genomic_DNA"/>
</dbReference>
<dbReference type="AlphaFoldDB" id="A0AAD9J3Z9"/>
<comment type="caution">
    <text evidence="1">The sequence shown here is derived from an EMBL/GenBank/DDBJ whole genome shotgun (WGS) entry which is preliminary data.</text>
</comment>
<accession>A0AAD9J3Z9</accession>
<keyword evidence="2" id="KW-1185">Reference proteome</keyword>
<organism evidence="1 2">
    <name type="scientific">Paralvinella palmiformis</name>
    <dbReference type="NCBI Taxonomy" id="53620"/>
    <lineage>
        <taxon>Eukaryota</taxon>
        <taxon>Metazoa</taxon>
        <taxon>Spiralia</taxon>
        <taxon>Lophotrochozoa</taxon>
        <taxon>Annelida</taxon>
        <taxon>Polychaeta</taxon>
        <taxon>Sedentaria</taxon>
        <taxon>Canalipalpata</taxon>
        <taxon>Terebellida</taxon>
        <taxon>Terebelliformia</taxon>
        <taxon>Alvinellidae</taxon>
        <taxon>Paralvinella</taxon>
    </lineage>
</organism>
<protein>
    <submittedName>
        <fullName evidence="1">Uncharacterized protein</fullName>
    </submittedName>
</protein>
<proteinExistence type="predicted"/>
<dbReference type="Proteomes" id="UP001208570">
    <property type="component" value="Unassembled WGS sequence"/>
</dbReference>
<evidence type="ECO:0000313" key="1">
    <source>
        <dbReference type="EMBL" id="KAK2145693.1"/>
    </source>
</evidence>